<dbReference type="PANTHER" id="PTHR15396">
    <property type="entry name" value="RIBONUCLEASE P PROTEIN SUBUNIT P40"/>
    <property type="match status" value="1"/>
</dbReference>
<organism evidence="1 2">
    <name type="scientific">Mycena rosella</name>
    <name type="common">Pink bonnet</name>
    <name type="synonym">Agaricus rosellus</name>
    <dbReference type="NCBI Taxonomy" id="1033263"/>
    <lineage>
        <taxon>Eukaryota</taxon>
        <taxon>Fungi</taxon>
        <taxon>Dikarya</taxon>
        <taxon>Basidiomycota</taxon>
        <taxon>Agaricomycotina</taxon>
        <taxon>Agaricomycetes</taxon>
        <taxon>Agaricomycetidae</taxon>
        <taxon>Agaricales</taxon>
        <taxon>Marasmiineae</taxon>
        <taxon>Mycenaceae</taxon>
        <taxon>Mycena</taxon>
    </lineage>
</organism>
<sequence length="329" mass="35498">MDIPAPPRQHLDVLFPSNPALHATLSALETVYVKARMPLAGARESGGELTMLSADNAQDDAWCVDPRGVLTLHLAAPSYQTLGITGPRLPFKGYDEHTVSLPPRLTNDSDVHKLRAWDLRREQAGLGPWPVFYCATDADATAKAAAAHEHTALVRAVKAETRMTHNMRVPEVTLGARPTEADAVADWEADIRALFEWVGLAGLGAQRLQANDRVDAYVAVYDAPEPSVVGDITHLRWRGFLGPAFVQSVIDAVVSAGAPQFVSITAHAFPESPVSYIPQGKDGAASLKSPARVPRADGEDVWCMVVSRDGDTARWCMAESIGPLDARWG</sequence>
<accession>A0AAD7DRL9</accession>
<evidence type="ECO:0000313" key="2">
    <source>
        <dbReference type="Proteomes" id="UP001221757"/>
    </source>
</evidence>
<proteinExistence type="predicted"/>
<protein>
    <submittedName>
        <fullName evidence="1">Ribonuclease P 40kDa subunit-domain-containing protein</fullName>
    </submittedName>
</protein>
<name>A0AAD7DRL9_MYCRO</name>
<dbReference type="Proteomes" id="UP001221757">
    <property type="component" value="Unassembled WGS sequence"/>
</dbReference>
<keyword evidence="2" id="KW-1185">Reference proteome</keyword>
<gene>
    <name evidence="1" type="ORF">B0H17DRAFT_1198045</name>
</gene>
<dbReference type="GO" id="GO:0030681">
    <property type="term" value="C:multimeric ribonuclease P complex"/>
    <property type="evidence" value="ECO:0007669"/>
    <property type="project" value="TreeGrafter"/>
</dbReference>
<dbReference type="GO" id="GO:0004526">
    <property type="term" value="F:ribonuclease P activity"/>
    <property type="evidence" value="ECO:0007669"/>
    <property type="project" value="TreeGrafter"/>
</dbReference>
<dbReference type="AlphaFoldDB" id="A0AAD7DRL9"/>
<dbReference type="GO" id="GO:0001682">
    <property type="term" value="P:tRNA 5'-leader removal"/>
    <property type="evidence" value="ECO:0007669"/>
    <property type="project" value="InterPro"/>
</dbReference>
<reference evidence="1" key="1">
    <citation type="submission" date="2023-03" db="EMBL/GenBank/DDBJ databases">
        <title>Massive genome expansion in bonnet fungi (Mycena s.s.) driven by repeated elements and novel gene families across ecological guilds.</title>
        <authorList>
            <consortium name="Lawrence Berkeley National Laboratory"/>
            <person name="Harder C.B."/>
            <person name="Miyauchi S."/>
            <person name="Viragh M."/>
            <person name="Kuo A."/>
            <person name="Thoen E."/>
            <person name="Andreopoulos B."/>
            <person name="Lu D."/>
            <person name="Skrede I."/>
            <person name="Drula E."/>
            <person name="Henrissat B."/>
            <person name="Morin E."/>
            <person name="Kohler A."/>
            <person name="Barry K."/>
            <person name="LaButti K."/>
            <person name="Morin E."/>
            <person name="Salamov A."/>
            <person name="Lipzen A."/>
            <person name="Mereny Z."/>
            <person name="Hegedus B."/>
            <person name="Baldrian P."/>
            <person name="Stursova M."/>
            <person name="Weitz H."/>
            <person name="Taylor A."/>
            <person name="Grigoriev I.V."/>
            <person name="Nagy L.G."/>
            <person name="Martin F."/>
            <person name="Kauserud H."/>
        </authorList>
    </citation>
    <scope>NUCLEOTIDE SEQUENCE</scope>
    <source>
        <strain evidence="1">CBHHK067</strain>
    </source>
</reference>
<dbReference type="GO" id="GO:0000447">
    <property type="term" value="P:endonucleolytic cleavage in ITS1 to separate SSU-rRNA from 5.8S rRNA and LSU-rRNA from tricistronic rRNA transcript (SSU-rRNA, 5.8S rRNA, LSU-rRNA)"/>
    <property type="evidence" value="ECO:0007669"/>
    <property type="project" value="TreeGrafter"/>
</dbReference>
<dbReference type="GO" id="GO:0000171">
    <property type="term" value="F:ribonuclease MRP activity"/>
    <property type="evidence" value="ECO:0007669"/>
    <property type="project" value="TreeGrafter"/>
</dbReference>
<dbReference type="PANTHER" id="PTHR15396:SF1">
    <property type="entry name" value="RIBONUCLEASE P PROTEIN SUBUNIT P40"/>
    <property type="match status" value="1"/>
</dbReference>
<dbReference type="EMBL" id="JARKIE010000034">
    <property type="protein sequence ID" value="KAJ7696535.1"/>
    <property type="molecule type" value="Genomic_DNA"/>
</dbReference>
<dbReference type="GO" id="GO:0000172">
    <property type="term" value="C:ribonuclease MRP complex"/>
    <property type="evidence" value="ECO:0007669"/>
    <property type="project" value="TreeGrafter"/>
</dbReference>
<dbReference type="InterPro" id="IPR013893">
    <property type="entry name" value="RNase_P_Rpp40"/>
</dbReference>
<comment type="caution">
    <text evidence="1">The sequence shown here is derived from an EMBL/GenBank/DDBJ whole genome shotgun (WGS) entry which is preliminary data.</text>
</comment>
<dbReference type="Pfam" id="PF08584">
    <property type="entry name" value="Ribonuc_P_40"/>
    <property type="match status" value="1"/>
</dbReference>
<evidence type="ECO:0000313" key="1">
    <source>
        <dbReference type="EMBL" id="KAJ7696535.1"/>
    </source>
</evidence>